<reference evidence="3" key="1">
    <citation type="journal article" date="2019" name="Int. J. Syst. Evol. Microbiol.">
        <title>The Global Catalogue of Microorganisms (GCM) 10K type strain sequencing project: providing services to taxonomists for standard genome sequencing and annotation.</title>
        <authorList>
            <consortium name="The Broad Institute Genomics Platform"/>
            <consortium name="The Broad Institute Genome Sequencing Center for Infectious Disease"/>
            <person name="Wu L."/>
            <person name="Ma J."/>
        </authorList>
    </citation>
    <scope>NUCLEOTIDE SEQUENCE [LARGE SCALE GENOMIC DNA]</scope>
    <source>
        <strain evidence="3">CGMCC 4.7641</strain>
    </source>
</reference>
<proteinExistence type="predicted"/>
<feature type="region of interest" description="Disordered" evidence="1">
    <location>
        <begin position="79"/>
        <end position="104"/>
    </location>
</feature>
<name>A0ABW5HAC8_9PSEU</name>
<accession>A0ABW5HAC8</accession>
<sequence>MPDPWLRILVLDGETPASAWRRTYADALVDAAIADRAVRWSWRDHEHGVVFEISFRTGAIRDEFHDQPPVKAALEAVPDPRHGLTITSGGDGCGAHDGSLNNPH</sequence>
<organism evidence="2 3">
    <name type="scientific">Amycolatopsis silviterrae</name>
    <dbReference type="NCBI Taxonomy" id="1656914"/>
    <lineage>
        <taxon>Bacteria</taxon>
        <taxon>Bacillati</taxon>
        <taxon>Actinomycetota</taxon>
        <taxon>Actinomycetes</taxon>
        <taxon>Pseudonocardiales</taxon>
        <taxon>Pseudonocardiaceae</taxon>
        <taxon>Amycolatopsis</taxon>
    </lineage>
</organism>
<keyword evidence="3" id="KW-1185">Reference proteome</keyword>
<evidence type="ECO:0000313" key="3">
    <source>
        <dbReference type="Proteomes" id="UP001597483"/>
    </source>
</evidence>
<comment type="caution">
    <text evidence="2">The sequence shown here is derived from an EMBL/GenBank/DDBJ whole genome shotgun (WGS) entry which is preliminary data.</text>
</comment>
<dbReference type="Proteomes" id="UP001597483">
    <property type="component" value="Unassembled WGS sequence"/>
</dbReference>
<gene>
    <name evidence="2" type="ORF">ACFSVL_20330</name>
</gene>
<dbReference type="RefSeq" id="WP_378306365.1">
    <property type="nucleotide sequence ID" value="NZ_JBHUKS010000014.1"/>
</dbReference>
<protein>
    <submittedName>
        <fullName evidence="2">Uncharacterized protein</fullName>
    </submittedName>
</protein>
<evidence type="ECO:0000256" key="1">
    <source>
        <dbReference type="SAM" id="MobiDB-lite"/>
    </source>
</evidence>
<evidence type="ECO:0000313" key="2">
    <source>
        <dbReference type="EMBL" id="MFD2469744.1"/>
    </source>
</evidence>
<dbReference type="EMBL" id="JBHUKS010000014">
    <property type="protein sequence ID" value="MFD2469744.1"/>
    <property type="molecule type" value="Genomic_DNA"/>
</dbReference>